<name>A0A4R3M6K4_9HYPH</name>
<accession>A0A4R3M6K4</accession>
<comment type="caution">
    <text evidence="3">The sequence shown here is derived from an EMBL/GenBank/DDBJ whole genome shotgun (WGS) entry which is preliminary data.</text>
</comment>
<dbReference type="SMART" id="SM00014">
    <property type="entry name" value="acidPPc"/>
    <property type="match status" value="1"/>
</dbReference>
<dbReference type="InterPro" id="IPR000326">
    <property type="entry name" value="PAP2/HPO"/>
</dbReference>
<feature type="transmembrane region" description="Helical" evidence="1">
    <location>
        <begin position="91"/>
        <end position="113"/>
    </location>
</feature>
<reference evidence="3 4" key="1">
    <citation type="submission" date="2019-03" db="EMBL/GenBank/DDBJ databases">
        <title>Genomic Encyclopedia of Type Strains, Phase IV (KMG-IV): sequencing the most valuable type-strain genomes for metagenomic binning, comparative biology and taxonomic classification.</title>
        <authorList>
            <person name="Goeker M."/>
        </authorList>
    </citation>
    <scope>NUCLEOTIDE SEQUENCE [LARGE SCALE GENOMIC DNA]</scope>
    <source>
        <strain evidence="3 4">DSM 9035</strain>
    </source>
</reference>
<feature type="domain" description="Phosphatidic acid phosphatase type 2/haloperoxidase" evidence="2">
    <location>
        <begin position="119"/>
        <end position="233"/>
    </location>
</feature>
<keyword evidence="1" id="KW-0472">Membrane</keyword>
<dbReference type="InterPro" id="IPR036938">
    <property type="entry name" value="PAP2/HPO_sf"/>
</dbReference>
<dbReference type="PANTHER" id="PTHR14969:SF13">
    <property type="entry name" value="AT30094P"/>
    <property type="match status" value="1"/>
</dbReference>
<dbReference type="PANTHER" id="PTHR14969">
    <property type="entry name" value="SPHINGOSINE-1-PHOSPHATE PHOSPHOHYDROLASE"/>
    <property type="match status" value="1"/>
</dbReference>
<feature type="transmembrane region" description="Helical" evidence="1">
    <location>
        <begin position="218"/>
        <end position="239"/>
    </location>
</feature>
<feature type="transmembrane region" description="Helical" evidence="1">
    <location>
        <begin position="191"/>
        <end position="212"/>
    </location>
</feature>
<feature type="transmembrane region" description="Helical" evidence="1">
    <location>
        <begin position="31"/>
        <end position="50"/>
    </location>
</feature>
<dbReference type="AlphaFoldDB" id="A0A4R3M6K4"/>
<feature type="transmembrane region" description="Helical" evidence="1">
    <location>
        <begin position="161"/>
        <end position="179"/>
    </location>
</feature>
<protein>
    <submittedName>
        <fullName evidence="3">Undecaprenyl-diphosphatase</fullName>
    </submittedName>
</protein>
<dbReference type="CDD" id="cd03392">
    <property type="entry name" value="PAP2_like_2"/>
    <property type="match status" value="1"/>
</dbReference>
<dbReference type="Pfam" id="PF01569">
    <property type="entry name" value="PAP2"/>
    <property type="match status" value="1"/>
</dbReference>
<dbReference type="EMBL" id="SMAI01000001">
    <property type="protein sequence ID" value="TCT08233.1"/>
    <property type="molecule type" value="Genomic_DNA"/>
</dbReference>
<evidence type="ECO:0000256" key="1">
    <source>
        <dbReference type="SAM" id="Phobius"/>
    </source>
</evidence>
<keyword evidence="1" id="KW-0812">Transmembrane</keyword>
<dbReference type="Gene3D" id="1.20.144.10">
    <property type="entry name" value="Phosphatidic acid phosphatase type 2/haloperoxidase"/>
    <property type="match status" value="2"/>
</dbReference>
<organism evidence="3 4">
    <name type="scientific">Aquabacter spiritensis</name>
    <dbReference type="NCBI Taxonomy" id="933073"/>
    <lineage>
        <taxon>Bacteria</taxon>
        <taxon>Pseudomonadati</taxon>
        <taxon>Pseudomonadota</taxon>
        <taxon>Alphaproteobacteria</taxon>
        <taxon>Hyphomicrobiales</taxon>
        <taxon>Xanthobacteraceae</taxon>
        <taxon>Aquabacter</taxon>
    </lineage>
</organism>
<dbReference type="Proteomes" id="UP000294664">
    <property type="component" value="Unassembled WGS sequence"/>
</dbReference>
<dbReference type="SUPFAM" id="SSF48317">
    <property type="entry name" value="Acid phosphatase/Vanadium-dependent haloperoxidase"/>
    <property type="match status" value="1"/>
</dbReference>
<evidence type="ECO:0000313" key="4">
    <source>
        <dbReference type="Proteomes" id="UP000294664"/>
    </source>
</evidence>
<dbReference type="RefSeq" id="WP_207915872.1">
    <property type="nucleotide sequence ID" value="NZ_SMAI01000001.1"/>
</dbReference>
<evidence type="ECO:0000313" key="3">
    <source>
        <dbReference type="EMBL" id="TCT08233.1"/>
    </source>
</evidence>
<gene>
    <name evidence="3" type="ORF">EDC64_101755</name>
</gene>
<sequence>MKRILSPLLAGLSRIPVLGPVFSRVGEMERVTLAIIASAALAFYAFLAIADEVTENETRQIDERILLALRAPGDASDPIGPRWMEEAVRDITALGGTTILTLVTLAVLIYLLLIHKRLTALMVFVSVAGGTVLSSALKWGFARPRPDLVPHGMEVYTSSFPSGHSTMSAVVYLTLGALLARSQPRQRVKVFLLVLAACVTVIVGVSRVYLGVHWPTDVLGGWALGAGWACLCWLILLWLQMHGDVEPEGRVGPDT</sequence>
<feature type="transmembrane region" description="Helical" evidence="1">
    <location>
        <begin position="120"/>
        <end position="141"/>
    </location>
</feature>
<evidence type="ECO:0000259" key="2">
    <source>
        <dbReference type="SMART" id="SM00014"/>
    </source>
</evidence>
<keyword evidence="4" id="KW-1185">Reference proteome</keyword>
<proteinExistence type="predicted"/>
<keyword evidence="1" id="KW-1133">Transmembrane helix</keyword>